<dbReference type="OrthoDB" id="1845088at2759"/>
<gene>
    <name evidence="1" type="ORF">E3N88_18742</name>
</gene>
<comment type="caution">
    <text evidence="1">The sequence shown here is derived from an EMBL/GenBank/DDBJ whole genome shotgun (WGS) entry which is preliminary data.</text>
</comment>
<dbReference type="AlphaFoldDB" id="A0A5N6NLA2"/>
<name>A0A5N6NLA2_9ASTR</name>
<accession>A0A5N6NLA2</accession>
<organism evidence="1 2">
    <name type="scientific">Mikania micrantha</name>
    <name type="common">bitter vine</name>
    <dbReference type="NCBI Taxonomy" id="192012"/>
    <lineage>
        <taxon>Eukaryota</taxon>
        <taxon>Viridiplantae</taxon>
        <taxon>Streptophyta</taxon>
        <taxon>Embryophyta</taxon>
        <taxon>Tracheophyta</taxon>
        <taxon>Spermatophyta</taxon>
        <taxon>Magnoliopsida</taxon>
        <taxon>eudicotyledons</taxon>
        <taxon>Gunneridae</taxon>
        <taxon>Pentapetalae</taxon>
        <taxon>asterids</taxon>
        <taxon>campanulids</taxon>
        <taxon>Asterales</taxon>
        <taxon>Asteraceae</taxon>
        <taxon>Asteroideae</taxon>
        <taxon>Heliantheae alliance</taxon>
        <taxon>Eupatorieae</taxon>
        <taxon>Mikania</taxon>
    </lineage>
</organism>
<dbReference type="Proteomes" id="UP000326396">
    <property type="component" value="Linkage Group LG18"/>
</dbReference>
<protein>
    <recommendedName>
        <fullName evidence="3">Retrotransposon Copia-like N-terminal domain-containing protein</fullName>
    </recommendedName>
</protein>
<dbReference type="EMBL" id="SZYD01000010">
    <property type="protein sequence ID" value="KAD4982071.1"/>
    <property type="molecule type" value="Genomic_DNA"/>
</dbReference>
<evidence type="ECO:0008006" key="3">
    <source>
        <dbReference type="Google" id="ProtNLM"/>
    </source>
</evidence>
<sequence length="140" mass="15957">MYIRFNDYEFDDLPTERTPGNSGPLISSVLGYKRMEKSGSPDTPVFLTAVRFQWKTKTLPNPAFDAWNATDQRAIILLQSSLTEEAATEVLGLTSARQIWLALETAYSNASVERIHSLWLHMRPSLLQFVPQNPHQFFVI</sequence>
<evidence type="ECO:0000313" key="2">
    <source>
        <dbReference type="Proteomes" id="UP000326396"/>
    </source>
</evidence>
<dbReference type="PANTHER" id="PTHR47481:SF3">
    <property type="entry name" value="GAG-POLYPEPTIDE OF LTR COPIA-TYPE-RELATED"/>
    <property type="match status" value="1"/>
</dbReference>
<dbReference type="PANTHER" id="PTHR47481">
    <property type="match status" value="1"/>
</dbReference>
<evidence type="ECO:0000313" key="1">
    <source>
        <dbReference type="EMBL" id="KAD4982071.1"/>
    </source>
</evidence>
<reference evidence="1 2" key="1">
    <citation type="submission" date="2019-05" db="EMBL/GenBank/DDBJ databases">
        <title>Mikania micrantha, genome provides insights into the molecular mechanism of rapid growth.</title>
        <authorList>
            <person name="Liu B."/>
        </authorList>
    </citation>
    <scope>NUCLEOTIDE SEQUENCE [LARGE SCALE GENOMIC DNA]</scope>
    <source>
        <strain evidence="1">NLD-2019</strain>
        <tissue evidence="1">Leaf</tissue>
    </source>
</reference>
<proteinExistence type="predicted"/>
<keyword evidence="2" id="KW-1185">Reference proteome</keyword>